<comment type="similarity">
    <text evidence="1">Belongs to the universal ribosomal protein uL3 family.</text>
</comment>
<dbReference type="InterPro" id="IPR045077">
    <property type="entry name" value="L3_arc_euk"/>
</dbReference>
<evidence type="ECO:0000256" key="1">
    <source>
        <dbReference type="ARBA" id="ARBA00006540"/>
    </source>
</evidence>
<keyword evidence="5" id="KW-0007">Acetylation</keyword>
<evidence type="ECO:0000313" key="10">
    <source>
        <dbReference type="EMBL" id="CAD7691342.1"/>
    </source>
</evidence>
<comment type="function">
    <text evidence="7">Component of the large ribosomal subunit. The ribosome is a large ribonucleoprotein complex responsible for the synthesis of proteins in the cell.</text>
</comment>
<dbReference type="EMBL" id="CAJHUB010000774">
    <property type="protein sequence ID" value="CAD7691342.1"/>
    <property type="molecule type" value="Genomic_DNA"/>
</dbReference>
<dbReference type="Proteomes" id="UP000645828">
    <property type="component" value="Unassembled WGS sequence"/>
</dbReference>
<accession>A0A811ZR03</accession>
<evidence type="ECO:0000256" key="8">
    <source>
        <dbReference type="ARBA" id="ARBA00035354"/>
    </source>
</evidence>
<protein>
    <recommendedName>
        <fullName evidence="8">60S ribosomal protein L3</fullName>
    </recommendedName>
</protein>
<evidence type="ECO:0000256" key="3">
    <source>
        <dbReference type="ARBA" id="ARBA00022843"/>
    </source>
</evidence>
<dbReference type="InterPro" id="IPR009000">
    <property type="entry name" value="Transl_B-barrel_sf"/>
</dbReference>
<name>A0A811ZR03_NYCPR</name>
<evidence type="ECO:0000256" key="9">
    <source>
        <dbReference type="ARBA" id="ARBA00046482"/>
    </source>
</evidence>
<keyword evidence="6" id="KW-0687">Ribonucleoprotein</keyword>
<dbReference type="GO" id="GO:0003723">
    <property type="term" value="F:RNA binding"/>
    <property type="evidence" value="ECO:0007669"/>
    <property type="project" value="TreeGrafter"/>
</dbReference>
<proteinExistence type="inferred from homology"/>
<dbReference type="Pfam" id="PF00297">
    <property type="entry name" value="Ribosomal_L3"/>
    <property type="match status" value="1"/>
</dbReference>
<dbReference type="AlphaFoldDB" id="A0A811ZR03"/>
<dbReference type="SUPFAM" id="SSF50447">
    <property type="entry name" value="Translation proteins"/>
    <property type="match status" value="1"/>
</dbReference>
<gene>
    <name evidence="10" type="ORF">NYPRO_LOCUS24136</name>
</gene>
<reference evidence="10" key="1">
    <citation type="submission" date="2020-12" db="EMBL/GenBank/DDBJ databases">
        <authorList>
            <consortium name="Molecular Ecology Group"/>
        </authorList>
    </citation>
    <scope>NUCLEOTIDE SEQUENCE</scope>
    <source>
        <strain evidence="10">TBG_1078</strain>
    </source>
</reference>
<keyword evidence="11" id="KW-1185">Reference proteome</keyword>
<evidence type="ECO:0000313" key="11">
    <source>
        <dbReference type="Proteomes" id="UP000645828"/>
    </source>
</evidence>
<dbReference type="PANTHER" id="PTHR11363">
    <property type="entry name" value="60S RIBOSOMAL PROTEIN L3-RELATED"/>
    <property type="match status" value="1"/>
</dbReference>
<dbReference type="InterPro" id="IPR000597">
    <property type="entry name" value="Ribosomal_uL3"/>
</dbReference>
<evidence type="ECO:0000256" key="6">
    <source>
        <dbReference type="ARBA" id="ARBA00023274"/>
    </source>
</evidence>
<evidence type="ECO:0000256" key="4">
    <source>
        <dbReference type="ARBA" id="ARBA00022980"/>
    </source>
</evidence>
<evidence type="ECO:0000256" key="2">
    <source>
        <dbReference type="ARBA" id="ARBA00022499"/>
    </source>
</evidence>
<dbReference type="FunFam" id="2.40.30.10:FF:000351">
    <property type="entry name" value="Ribosomal protein L3"/>
    <property type="match status" value="1"/>
</dbReference>
<organism evidence="10 11">
    <name type="scientific">Nyctereutes procyonoides</name>
    <name type="common">Raccoon dog</name>
    <name type="synonym">Canis procyonoides</name>
    <dbReference type="NCBI Taxonomy" id="34880"/>
    <lineage>
        <taxon>Eukaryota</taxon>
        <taxon>Metazoa</taxon>
        <taxon>Chordata</taxon>
        <taxon>Craniata</taxon>
        <taxon>Vertebrata</taxon>
        <taxon>Euteleostomi</taxon>
        <taxon>Mammalia</taxon>
        <taxon>Eutheria</taxon>
        <taxon>Laurasiatheria</taxon>
        <taxon>Carnivora</taxon>
        <taxon>Caniformia</taxon>
        <taxon>Canidae</taxon>
        <taxon>Nyctereutes</taxon>
    </lineage>
</organism>
<dbReference type="GO" id="GO:0003735">
    <property type="term" value="F:structural constituent of ribosome"/>
    <property type="evidence" value="ECO:0007669"/>
    <property type="project" value="InterPro"/>
</dbReference>
<dbReference type="GO" id="GO:0006412">
    <property type="term" value="P:translation"/>
    <property type="evidence" value="ECO:0007669"/>
    <property type="project" value="InterPro"/>
</dbReference>
<comment type="subunit">
    <text evidence="9">Component of the large ribosomal subunit. Interacts with DHX33.</text>
</comment>
<evidence type="ECO:0000256" key="7">
    <source>
        <dbReference type="ARBA" id="ARBA00034092"/>
    </source>
</evidence>
<dbReference type="GO" id="GO:0022625">
    <property type="term" value="C:cytosolic large ribosomal subunit"/>
    <property type="evidence" value="ECO:0007669"/>
    <property type="project" value="TreeGrafter"/>
</dbReference>
<evidence type="ECO:0000256" key="5">
    <source>
        <dbReference type="ARBA" id="ARBA00022990"/>
    </source>
</evidence>
<keyword evidence="4" id="KW-0689">Ribosomal protein</keyword>
<keyword evidence="3" id="KW-0832">Ubl conjugation</keyword>
<keyword evidence="2" id="KW-1017">Isopeptide bond</keyword>
<dbReference type="Gene3D" id="2.40.30.10">
    <property type="entry name" value="Translation factors"/>
    <property type="match status" value="1"/>
</dbReference>
<sequence>MVDSKVLQGIYNIILEHPEVPEGKRRRRRRRKRRSDHDAMMTMVAAAHLMESQLQRVTGHWHTKKLPHKTGQRLHKVACTGAWHSKSYHHHTEMNKIYKIGQSYLIKDGKVIKNNASTDYHMSDGSINSLGGFVHYSEVINAFVRLKGCVLGTKSQQLIFCKSSLEQTKGQAQKTDLSFTTEFGSVSFQTVEEKKAFMGPLKKDQIANVRNRLCS</sequence>
<dbReference type="PANTHER" id="PTHR11363:SF4">
    <property type="entry name" value="LARGE RIBOSOMAL SUBUNIT PROTEIN UL3"/>
    <property type="match status" value="1"/>
</dbReference>
<comment type="caution">
    <text evidence="10">The sequence shown here is derived from an EMBL/GenBank/DDBJ whole genome shotgun (WGS) entry which is preliminary data.</text>
</comment>